<dbReference type="OrthoDB" id="751607at2759"/>
<dbReference type="InterPro" id="IPR037731">
    <property type="entry name" value="ASY3-like"/>
</dbReference>
<dbReference type="GO" id="GO:0051321">
    <property type="term" value="P:meiotic cell cycle"/>
    <property type="evidence" value="ECO:0007669"/>
    <property type="project" value="InterPro"/>
</dbReference>
<protein>
    <recommendedName>
        <fullName evidence="2">Meiosis-specific protein ASY3-like coiled-coil domain-containing protein</fullName>
    </recommendedName>
</protein>
<dbReference type="AlphaFoldDB" id="A0A7I8L7P1"/>
<feature type="compositionally biased region" description="Polar residues" evidence="1">
    <location>
        <begin position="75"/>
        <end position="84"/>
    </location>
</feature>
<accession>A0A7I8L7P1</accession>
<evidence type="ECO:0000313" key="4">
    <source>
        <dbReference type="Proteomes" id="UP000663760"/>
    </source>
</evidence>
<evidence type="ECO:0000313" key="3">
    <source>
        <dbReference type="EMBL" id="CAA7405772.1"/>
    </source>
</evidence>
<sequence>MKLWEVRRLSGEGFMADESARKGFRQAHGWCSRASSPSESPLPLHRSKRLRSLEETGGAHQPEPSSTLPFDVSRSGETISSSPGFLNVSPDDNLGRAIGQLALVLDRFKGKIRSYTSKKGSEILSAAREGVRLRLREVENLIQADSHFETCGVHLTESSPFFFFPFFAGFSASSTEQQEKLKVVYVRFREEVDRHLVDCRGSLEDLEYASFSLSLSLSLPLLPPLLHHPPPFGHHGHPSEGHYLFDCGWGWMFTPLAPTVLEAVDLGTTCRHTAGNRCSSLSEDVGVMGMRPVGRPGLGRSDPPRAVNAPHRGEEPRGSAHRKLVLQLEEAMEAQLADAEARAARKRMNGLKGALREWLTDDGASN</sequence>
<evidence type="ECO:0000259" key="2">
    <source>
        <dbReference type="Pfam" id="PF20435"/>
    </source>
</evidence>
<dbReference type="InterPro" id="IPR046845">
    <property type="entry name" value="ASY3-like_CC"/>
</dbReference>
<evidence type="ECO:0000256" key="1">
    <source>
        <dbReference type="SAM" id="MobiDB-lite"/>
    </source>
</evidence>
<dbReference type="PANTHER" id="PTHR36027">
    <property type="entry name" value="MEIOSIS-SPECIFIC PROTEIN ASY3"/>
    <property type="match status" value="1"/>
</dbReference>
<name>A0A7I8L7P1_SPIIN</name>
<feature type="domain" description="Meiosis-specific protein ASY3-like coiled-coil" evidence="2">
    <location>
        <begin position="90"/>
        <end position="210"/>
    </location>
</feature>
<dbReference type="Proteomes" id="UP000663760">
    <property type="component" value="Chromosome 12"/>
</dbReference>
<organism evidence="3 4">
    <name type="scientific">Spirodela intermedia</name>
    <name type="common">Intermediate duckweed</name>
    <dbReference type="NCBI Taxonomy" id="51605"/>
    <lineage>
        <taxon>Eukaryota</taxon>
        <taxon>Viridiplantae</taxon>
        <taxon>Streptophyta</taxon>
        <taxon>Embryophyta</taxon>
        <taxon>Tracheophyta</taxon>
        <taxon>Spermatophyta</taxon>
        <taxon>Magnoliopsida</taxon>
        <taxon>Liliopsida</taxon>
        <taxon>Araceae</taxon>
        <taxon>Lemnoideae</taxon>
        <taxon>Spirodela</taxon>
    </lineage>
</organism>
<dbReference type="EMBL" id="LR746275">
    <property type="protein sequence ID" value="CAA7405772.1"/>
    <property type="molecule type" value="Genomic_DNA"/>
</dbReference>
<gene>
    <name evidence="3" type="ORF">SI8410_12016450</name>
</gene>
<dbReference type="Pfam" id="PF20435">
    <property type="entry name" value="ASY3-like"/>
    <property type="match status" value="1"/>
</dbReference>
<reference evidence="3" key="1">
    <citation type="submission" date="2020-02" db="EMBL/GenBank/DDBJ databases">
        <authorList>
            <person name="Scholz U."/>
            <person name="Mascher M."/>
            <person name="Fiebig A."/>
        </authorList>
    </citation>
    <scope>NUCLEOTIDE SEQUENCE</scope>
</reference>
<dbReference type="PANTHER" id="PTHR36027:SF1">
    <property type="entry name" value="MEIOSIS-SPECIFIC PROTEIN ASY3"/>
    <property type="match status" value="1"/>
</dbReference>
<proteinExistence type="predicted"/>
<feature type="region of interest" description="Disordered" evidence="1">
    <location>
        <begin position="53"/>
        <end position="85"/>
    </location>
</feature>
<keyword evidence="4" id="KW-1185">Reference proteome</keyword>
<feature type="region of interest" description="Disordered" evidence="1">
    <location>
        <begin position="293"/>
        <end position="321"/>
    </location>
</feature>